<evidence type="ECO:0000313" key="1">
    <source>
        <dbReference type="EMBL" id="OGK25066.1"/>
    </source>
</evidence>
<sequence>MKISNNLKNKKGQTLLMLLVFMIIAITITSAATMLIIVNSSNTQKLEGGSIAYQIAESGIENALLRLLRNPNYTGEAGLTMGSGTADISVSGSNPYTITSIGKSGSFSRTLQVIVNYNGNMTISSWREVY</sequence>
<proteinExistence type="predicted"/>
<reference evidence="1 2" key="1">
    <citation type="journal article" date="2016" name="Nat. Commun.">
        <title>Thousands of microbial genomes shed light on interconnected biogeochemical processes in an aquifer system.</title>
        <authorList>
            <person name="Anantharaman K."/>
            <person name="Brown C.T."/>
            <person name="Hug L.A."/>
            <person name="Sharon I."/>
            <person name="Castelle C.J."/>
            <person name="Probst A.J."/>
            <person name="Thomas B.C."/>
            <person name="Singh A."/>
            <person name="Wilkins M.J."/>
            <person name="Karaoz U."/>
            <person name="Brodie E.L."/>
            <person name="Williams K.H."/>
            <person name="Hubbard S.S."/>
            <person name="Banfield J.F."/>
        </authorList>
    </citation>
    <scope>NUCLEOTIDE SEQUENCE [LARGE SCALE GENOMIC DNA]</scope>
</reference>
<organism evidence="1 2">
    <name type="scientific">Candidatus Roizmanbacteria bacterium RIFCSPHIGHO2_02_FULL_38_11</name>
    <dbReference type="NCBI Taxonomy" id="1802039"/>
    <lineage>
        <taxon>Bacteria</taxon>
        <taxon>Candidatus Roizmaniibacteriota</taxon>
    </lineage>
</organism>
<gene>
    <name evidence="1" type="ORF">A3C25_03355</name>
</gene>
<accession>A0A1F7H2I1</accession>
<evidence type="ECO:0000313" key="2">
    <source>
        <dbReference type="Proteomes" id="UP000177913"/>
    </source>
</evidence>
<evidence type="ECO:0008006" key="3">
    <source>
        <dbReference type="Google" id="ProtNLM"/>
    </source>
</evidence>
<comment type="caution">
    <text evidence="1">The sequence shown here is derived from an EMBL/GenBank/DDBJ whole genome shotgun (WGS) entry which is preliminary data.</text>
</comment>
<dbReference type="EMBL" id="MFZO01000019">
    <property type="protein sequence ID" value="OGK25066.1"/>
    <property type="molecule type" value="Genomic_DNA"/>
</dbReference>
<dbReference type="AlphaFoldDB" id="A0A1F7H2I1"/>
<protein>
    <recommendedName>
        <fullName evidence="3">Type 4 fimbrial biogenesis protein PilX N-terminal domain-containing protein</fullName>
    </recommendedName>
</protein>
<name>A0A1F7H2I1_9BACT</name>
<dbReference type="Proteomes" id="UP000177913">
    <property type="component" value="Unassembled WGS sequence"/>
</dbReference>